<dbReference type="AlphaFoldDB" id="A0A5A7T5V7"/>
<gene>
    <name evidence="3" type="ORF">E5676_scaffold2612G00190</name>
    <name evidence="2" type="ORF">E6C27_scaffold1170G00290</name>
</gene>
<evidence type="ECO:0000313" key="5">
    <source>
        <dbReference type="Proteomes" id="UP000321947"/>
    </source>
</evidence>
<protein>
    <submittedName>
        <fullName evidence="2">Uncharacterized protein</fullName>
    </submittedName>
</protein>
<name>A0A5A7T5V7_CUCMM</name>
<dbReference type="EMBL" id="SSTD01019963">
    <property type="protein sequence ID" value="TYJ96012.1"/>
    <property type="molecule type" value="Genomic_DNA"/>
</dbReference>
<dbReference type="EMBL" id="SSTE01018569">
    <property type="protein sequence ID" value="KAA0038872.1"/>
    <property type="molecule type" value="Genomic_DNA"/>
</dbReference>
<accession>A0A5A7T5V7</accession>
<proteinExistence type="predicted"/>
<comment type="caution">
    <text evidence="2">The sequence shown here is derived from an EMBL/GenBank/DDBJ whole genome shotgun (WGS) entry which is preliminary data.</text>
</comment>
<evidence type="ECO:0000313" key="4">
    <source>
        <dbReference type="Proteomes" id="UP000321393"/>
    </source>
</evidence>
<feature type="region of interest" description="Disordered" evidence="1">
    <location>
        <begin position="141"/>
        <end position="162"/>
    </location>
</feature>
<evidence type="ECO:0000256" key="1">
    <source>
        <dbReference type="SAM" id="MobiDB-lite"/>
    </source>
</evidence>
<organism evidence="2 4">
    <name type="scientific">Cucumis melo var. makuwa</name>
    <name type="common">Oriental melon</name>
    <dbReference type="NCBI Taxonomy" id="1194695"/>
    <lineage>
        <taxon>Eukaryota</taxon>
        <taxon>Viridiplantae</taxon>
        <taxon>Streptophyta</taxon>
        <taxon>Embryophyta</taxon>
        <taxon>Tracheophyta</taxon>
        <taxon>Spermatophyta</taxon>
        <taxon>Magnoliopsida</taxon>
        <taxon>eudicotyledons</taxon>
        <taxon>Gunneridae</taxon>
        <taxon>Pentapetalae</taxon>
        <taxon>rosids</taxon>
        <taxon>fabids</taxon>
        <taxon>Cucurbitales</taxon>
        <taxon>Cucurbitaceae</taxon>
        <taxon>Benincaseae</taxon>
        <taxon>Cucumis</taxon>
    </lineage>
</organism>
<sequence length="183" mass="20316">MAPIHEIGLTDDECAYLDQSLKIPMTEGYEKGRDDPISHHHLHSPPRHVGCPTASIEQPIEPNRPQATFDCSQHGKVVDSKNFYGGNEGMSFNAPKVDTLVDSVFVDVPPPIIDDQPIDNETRTSISKDLGDGIILIDIPSRDEDVSPTSVQPLLESKKERSSPFIFSDVVPKYRMTRKRGIP</sequence>
<reference evidence="4 5" key="1">
    <citation type="submission" date="2019-08" db="EMBL/GenBank/DDBJ databases">
        <title>Draft genome sequences of two oriental melons (Cucumis melo L. var makuwa).</title>
        <authorList>
            <person name="Kwon S.-Y."/>
        </authorList>
    </citation>
    <scope>NUCLEOTIDE SEQUENCE [LARGE SCALE GENOMIC DNA]</scope>
    <source>
        <strain evidence="5">cv. Chang Bougi</strain>
        <strain evidence="4">cv. SW 3</strain>
        <tissue evidence="2">Leaf</tissue>
    </source>
</reference>
<evidence type="ECO:0000313" key="3">
    <source>
        <dbReference type="EMBL" id="TYJ96012.1"/>
    </source>
</evidence>
<feature type="compositionally biased region" description="Basic and acidic residues" evidence="1">
    <location>
        <begin position="28"/>
        <end position="38"/>
    </location>
</feature>
<feature type="region of interest" description="Disordered" evidence="1">
    <location>
        <begin position="27"/>
        <end position="65"/>
    </location>
</feature>
<evidence type="ECO:0000313" key="2">
    <source>
        <dbReference type="EMBL" id="KAA0038872.1"/>
    </source>
</evidence>
<dbReference type="Proteomes" id="UP000321393">
    <property type="component" value="Unassembled WGS sequence"/>
</dbReference>
<dbReference type="Proteomes" id="UP000321947">
    <property type="component" value="Unassembled WGS sequence"/>
</dbReference>